<name>A0A7W9M0G4_9PSEU</name>
<accession>A0A7W9M0G4</accession>
<dbReference type="AlphaFoldDB" id="A0A7W9M0G4"/>
<gene>
    <name evidence="1" type="ORF">F4560_002609</name>
</gene>
<dbReference type="Proteomes" id="UP000552097">
    <property type="component" value="Unassembled WGS sequence"/>
</dbReference>
<protein>
    <submittedName>
        <fullName evidence="1">Uncharacterized protein</fullName>
    </submittedName>
</protein>
<sequence>MPDDEGDLAGVDGVSTHLVDELVRRPGGQARPLPLVVALGARGTGKTALLRRIRDRCANRVPWAMLDLEELGEARPSGILTGIAFELSRDVPQFGRIAFPRLWLCALVLTGNLNHTDRGQALAEVNAVMREDRPVEQHRQQVLGLAQLAADAAGLPGWAPSATDALLNGLDWLSRRRVLRAIKGMSRSAPRDPRDLLVDLHHKDKGASDDRAAVDAIVFDAFLADLHQAFTGRLHQLRRTANCVVLLDNAHTPAGKAFLSGLLAARRRSGAGGDHAAVFVTSRTWNVDWNGTWRRPGTLPTGNAPLPPTPEEVKRDLRTEWRHWFLVRLGHLNPADTEDMVKRAATSRLPASLPYRLTHGHPGGLRTMLDVLARQEEHVPLRRLLSVPAHPDRTASFADEALGRLLGDLPASQVDDLVTASAGRGVEFLSDAAILGTDLPDGGGALYTFLLNNFLLTVADDGDARRVVLDPWLRTLLLHRLAQREDPERGWDAVHRRCRDHYEDQGQATEAQYHDLALGNVRSAVAHLAGPFTSDRQLDMATALKWLAELDVITSAPNRLPRDAEPLTQVEQLIEGVPPTGSHGAALARLVAALWIAADPLGDPDDTLRGRIMEAYRRLGQHGGEGSILLHDRAER</sequence>
<comment type="caution">
    <text evidence="1">The sequence shown here is derived from an EMBL/GenBank/DDBJ whole genome shotgun (WGS) entry which is preliminary data.</text>
</comment>
<dbReference type="InterPro" id="IPR027417">
    <property type="entry name" value="P-loop_NTPase"/>
</dbReference>
<proteinExistence type="predicted"/>
<organism evidence="1 2">
    <name type="scientific">Saccharothrix ecbatanensis</name>
    <dbReference type="NCBI Taxonomy" id="1105145"/>
    <lineage>
        <taxon>Bacteria</taxon>
        <taxon>Bacillati</taxon>
        <taxon>Actinomycetota</taxon>
        <taxon>Actinomycetes</taxon>
        <taxon>Pseudonocardiales</taxon>
        <taxon>Pseudonocardiaceae</taxon>
        <taxon>Saccharothrix</taxon>
    </lineage>
</organism>
<dbReference type="EMBL" id="JACHMO010000001">
    <property type="protein sequence ID" value="MBB5802841.1"/>
    <property type="molecule type" value="Genomic_DNA"/>
</dbReference>
<dbReference type="RefSeq" id="WP_184919795.1">
    <property type="nucleotide sequence ID" value="NZ_JACHMO010000001.1"/>
</dbReference>
<reference evidence="1 2" key="1">
    <citation type="submission" date="2020-08" db="EMBL/GenBank/DDBJ databases">
        <title>Sequencing the genomes of 1000 actinobacteria strains.</title>
        <authorList>
            <person name="Klenk H.-P."/>
        </authorList>
    </citation>
    <scope>NUCLEOTIDE SEQUENCE [LARGE SCALE GENOMIC DNA]</scope>
    <source>
        <strain evidence="1 2">DSM 45486</strain>
    </source>
</reference>
<keyword evidence="2" id="KW-1185">Reference proteome</keyword>
<evidence type="ECO:0000313" key="1">
    <source>
        <dbReference type="EMBL" id="MBB5802841.1"/>
    </source>
</evidence>
<evidence type="ECO:0000313" key="2">
    <source>
        <dbReference type="Proteomes" id="UP000552097"/>
    </source>
</evidence>
<dbReference type="SUPFAM" id="SSF52540">
    <property type="entry name" value="P-loop containing nucleoside triphosphate hydrolases"/>
    <property type="match status" value="1"/>
</dbReference>